<evidence type="ECO:0000259" key="7">
    <source>
        <dbReference type="PROSITE" id="PS51078"/>
    </source>
</evidence>
<dbReference type="FunFam" id="1.10.10.10:FF:000056">
    <property type="entry name" value="IclR family transcriptional regulator"/>
    <property type="match status" value="1"/>
</dbReference>
<evidence type="ECO:0000313" key="9">
    <source>
        <dbReference type="Proteomes" id="UP000824192"/>
    </source>
</evidence>
<reference evidence="8" key="1">
    <citation type="journal article" date="2021" name="PeerJ">
        <title>Extensive microbial diversity within the chicken gut microbiome revealed by metagenomics and culture.</title>
        <authorList>
            <person name="Gilroy R."/>
            <person name="Ravi A."/>
            <person name="Getino M."/>
            <person name="Pursley I."/>
            <person name="Horton D.L."/>
            <person name="Alikhan N.F."/>
            <person name="Baker D."/>
            <person name="Gharbi K."/>
            <person name="Hall N."/>
            <person name="Watson M."/>
            <person name="Adriaenssens E.M."/>
            <person name="Foster-Nyarko E."/>
            <person name="Jarju S."/>
            <person name="Secka A."/>
            <person name="Antonio M."/>
            <person name="Oren A."/>
            <person name="Chaudhuri R.R."/>
            <person name="La Ragione R."/>
            <person name="Hildebrand F."/>
            <person name="Pallen M.J."/>
        </authorList>
    </citation>
    <scope>NUCLEOTIDE SEQUENCE</scope>
    <source>
        <strain evidence="8">ChiGjej6B6-1540</strain>
    </source>
</reference>
<dbReference type="AlphaFoldDB" id="A0A9D1RWR6"/>
<comment type="function">
    <text evidence="4">May be an activator protein for the gylABX operon.</text>
</comment>
<dbReference type="Proteomes" id="UP000824192">
    <property type="component" value="Unassembled WGS sequence"/>
</dbReference>
<evidence type="ECO:0000256" key="3">
    <source>
        <dbReference type="ARBA" id="ARBA00023163"/>
    </source>
</evidence>
<dbReference type="SUPFAM" id="SSF46785">
    <property type="entry name" value="Winged helix' DNA-binding domain"/>
    <property type="match status" value="1"/>
</dbReference>
<comment type="caution">
    <text evidence="8">The sequence shown here is derived from an EMBL/GenBank/DDBJ whole genome shotgun (WGS) entry which is preliminary data.</text>
</comment>
<dbReference type="Gene3D" id="3.30.450.40">
    <property type="match status" value="1"/>
</dbReference>
<dbReference type="EMBL" id="DXGA01000132">
    <property type="protein sequence ID" value="HIW94147.1"/>
    <property type="molecule type" value="Genomic_DNA"/>
</dbReference>
<evidence type="ECO:0000256" key="5">
    <source>
        <dbReference type="ARBA" id="ARBA00070406"/>
    </source>
</evidence>
<name>A0A9D1RWR6_9FIRM</name>
<dbReference type="InterPro" id="IPR014757">
    <property type="entry name" value="Tscrpt_reg_IclR_C"/>
</dbReference>
<feature type="domain" description="HTH iclR-type" evidence="6">
    <location>
        <begin position="7"/>
        <end position="69"/>
    </location>
</feature>
<evidence type="ECO:0000259" key="6">
    <source>
        <dbReference type="PROSITE" id="PS51077"/>
    </source>
</evidence>
<dbReference type="GO" id="GO:0045892">
    <property type="term" value="P:negative regulation of DNA-templated transcription"/>
    <property type="evidence" value="ECO:0007669"/>
    <property type="project" value="TreeGrafter"/>
</dbReference>
<dbReference type="GO" id="GO:0003700">
    <property type="term" value="F:DNA-binding transcription factor activity"/>
    <property type="evidence" value="ECO:0007669"/>
    <property type="project" value="TreeGrafter"/>
</dbReference>
<dbReference type="GO" id="GO:0003677">
    <property type="term" value="F:DNA binding"/>
    <property type="evidence" value="ECO:0007669"/>
    <property type="project" value="UniProtKB-KW"/>
</dbReference>
<proteinExistence type="predicted"/>
<dbReference type="InterPro" id="IPR005471">
    <property type="entry name" value="Tscrpt_reg_IclR_N"/>
</dbReference>
<dbReference type="PANTHER" id="PTHR30136">
    <property type="entry name" value="HELIX-TURN-HELIX TRANSCRIPTIONAL REGULATOR, ICLR FAMILY"/>
    <property type="match status" value="1"/>
</dbReference>
<protein>
    <recommendedName>
        <fullName evidence="5">Glycerol operon regulatory protein</fullName>
    </recommendedName>
</protein>
<dbReference type="PANTHER" id="PTHR30136:SF35">
    <property type="entry name" value="HTH-TYPE TRANSCRIPTIONAL REGULATOR RV1719"/>
    <property type="match status" value="1"/>
</dbReference>
<keyword evidence="1" id="KW-0805">Transcription regulation</keyword>
<dbReference type="SMART" id="SM00346">
    <property type="entry name" value="HTH_ICLR"/>
    <property type="match status" value="1"/>
</dbReference>
<accession>A0A9D1RWR6</accession>
<evidence type="ECO:0000256" key="4">
    <source>
        <dbReference type="ARBA" id="ARBA00058938"/>
    </source>
</evidence>
<dbReference type="Pfam" id="PF01614">
    <property type="entry name" value="IclR_C"/>
    <property type="match status" value="1"/>
</dbReference>
<dbReference type="InterPro" id="IPR036388">
    <property type="entry name" value="WH-like_DNA-bd_sf"/>
</dbReference>
<gene>
    <name evidence="8" type="ORF">H9868_06350</name>
</gene>
<reference evidence="8" key="2">
    <citation type="submission" date="2021-04" db="EMBL/GenBank/DDBJ databases">
        <authorList>
            <person name="Gilroy R."/>
        </authorList>
    </citation>
    <scope>NUCLEOTIDE SEQUENCE</scope>
    <source>
        <strain evidence="8">ChiGjej6B6-1540</strain>
    </source>
</reference>
<dbReference type="InterPro" id="IPR036390">
    <property type="entry name" value="WH_DNA-bd_sf"/>
</dbReference>
<evidence type="ECO:0000256" key="1">
    <source>
        <dbReference type="ARBA" id="ARBA00023015"/>
    </source>
</evidence>
<dbReference type="Gene3D" id="1.10.10.10">
    <property type="entry name" value="Winged helix-like DNA-binding domain superfamily/Winged helix DNA-binding domain"/>
    <property type="match status" value="1"/>
</dbReference>
<keyword evidence="2" id="KW-0238">DNA-binding</keyword>
<dbReference type="PROSITE" id="PS51077">
    <property type="entry name" value="HTH_ICLR"/>
    <property type="match status" value="1"/>
</dbReference>
<dbReference type="InterPro" id="IPR050707">
    <property type="entry name" value="HTH_MetabolicPath_Reg"/>
</dbReference>
<dbReference type="Pfam" id="PF09339">
    <property type="entry name" value="HTH_IclR"/>
    <property type="match status" value="1"/>
</dbReference>
<dbReference type="InterPro" id="IPR029016">
    <property type="entry name" value="GAF-like_dom_sf"/>
</dbReference>
<feature type="domain" description="IclR-ED" evidence="7">
    <location>
        <begin position="70"/>
        <end position="254"/>
    </location>
</feature>
<keyword evidence="3" id="KW-0804">Transcription</keyword>
<evidence type="ECO:0000256" key="2">
    <source>
        <dbReference type="ARBA" id="ARBA00023125"/>
    </source>
</evidence>
<dbReference type="PROSITE" id="PS51078">
    <property type="entry name" value="ICLR_ED"/>
    <property type="match status" value="1"/>
</dbReference>
<sequence>MEEKGPVQALDRAFDVMETLCGARDGLALHELTEATGLHKSTVHRMLQALVHRGYATQDEDTGRYRMTTRLYALSGQVVENLDLVQVARRPMEELSRRVEETVHLLVPEGSEIVYVHKVEADAPGIRMFSRIGMHRPMYCTGGGKAMLACMSDEDVSRIWNESQIQSYTPRTILTLDALKAELELVRARGVALDDEENELGVRCIAAPVRDYSGQVCAALSISAPLTRMSDERLASLRPVLLETRDLIAHGMGWTGA</sequence>
<dbReference type="SUPFAM" id="SSF55781">
    <property type="entry name" value="GAF domain-like"/>
    <property type="match status" value="1"/>
</dbReference>
<evidence type="ECO:0000313" key="8">
    <source>
        <dbReference type="EMBL" id="HIW94147.1"/>
    </source>
</evidence>
<organism evidence="8 9">
    <name type="scientific">Candidatus Flavonifractor merdipullorum</name>
    <dbReference type="NCBI Taxonomy" id="2838590"/>
    <lineage>
        <taxon>Bacteria</taxon>
        <taxon>Bacillati</taxon>
        <taxon>Bacillota</taxon>
        <taxon>Clostridia</taxon>
        <taxon>Eubacteriales</taxon>
        <taxon>Oscillospiraceae</taxon>
        <taxon>Flavonifractor</taxon>
    </lineage>
</organism>